<dbReference type="HAMAP" id="MF_01007">
    <property type="entry name" value="16SrRNA_methyltr_H"/>
    <property type="match status" value="1"/>
</dbReference>
<dbReference type="Gene3D" id="3.40.50.150">
    <property type="entry name" value="Vaccinia Virus protein VP39"/>
    <property type="match status" value="1"/>
</dbReference>
<feature type="binding site" evidence="6">
    <location>
        <begin position="34"/>
        <end position="36"/>
    </location>
    <ligand>
        <name>S-adenosyl-L-methionine</name>
        <dbReference type="ChEBI" id="CHEBI:59789"/>
    </ligand>
</feature>
<proteinExistence type="inferred from homology"/>
<gene>
    <name evidence="6" type="primary">rsmH</name>
    <name evidence="7" type="ORF">L21SP2_1155</name>
</gene>
<name>V5WFK7_9SPIO</name>
<dbReference type="KEGG" id="slr:L21SP2_1155"/>
<keyword evidence="4 6" id="KW-0808">Transferase</keyword>
<dbReference type="GO" id="GO:0005737">
    <property type="term" value="C:cytoplasm"/>
    <property type="evidence" value="ECO:0007669"/>
    <property type="project" value="UniProtKB-SubCell"/>
</dbReference>
<dbReference type="SUPFAM" id="SSF81799">
    <property type="entry name" value="Putative methyltransferase TM0872, insert domain"/>
    <property type="match status" value="1"/>
</dbReference>
<evidence type="ECO:0000256" key="5">
    <source>
        <dbReference type="ARBA" id="ARBA00022691"/>
    </source>
</evidence>
<sequence>MDIQHTSVLAEEVIEYLAPDRENGIFIDCTLGEGGHSERILESFSGIRLVGIDTDAAIQAKAKRRLEPYKDRTTFYNGFFDEFFRDYPLEEPAHRILFDLGISIFHYNESGRGFSFYRDEPLDMRLNPHRGRPVQDILAGISEAELRQLLFDYGEERYGRRIAAAIIRARDESAITSSLQLAGIIENAVPAAYRYGKIHAATRSFQALRILANAELERIEPAMEDAFRHLETGGRMGIISFHSLEDRIVKHRMKEWAKSCICPPEVPMCECGGNLLFVCLSERASPQGRKR</sequence>
<comment type="catalytic activity">
    <reaction evidence="6">
        <text>cytidine(1402) in 16S rRNA + S-adenosyl-L-methionine = N(4)-methylcytidine(1402) in 16S rRNA + S-adenosyl-L-homocysteine + H(+)</text>
        <dbReference type="Rhea" id="RHEA:42928"/>
        <dbReference type="Rhea" id="RHEA-COMP:10286"/>
        <dbReference type="Rhea" id="RHEA-COMP:10287"/>
        <dbReference type="ChEBI" id="CHEBI:15378"/>
        <dbReference type="ChEBI" id="CHEBI:57856"/>
        <dbReference type="ChEBI" id="CHEBI:59789"/>
        <dbReference type="ChEBI" id="CHEBI:74506"/>
        <dbReference type="ChEBI" id="CHEBI:82748"/>
        <dbReference type="EC" id="2.1.1.199"/>
    </reaction>
</comment>
<protein>
    <recommendedName>
        <fullName evidence="6">Ribosomal RNA small subunit methyltransferase H</fullName>
        <ecNumber evidence="6">2.1.1.199</ecNumber>
    </recommendedName>
    <alternativeName>
        <fullName evidence="6">16S rRNA m(4)C1402 methyltransferase</fullName>
    </alternativeName>
    <alternativeName>
        <fullName evidence="6">rRNA (cytosine-N(4)-)-methyltransferase RsmH</fullName>
    </alternativeName>
</protein>
<comment type="similarity">
    <text evidence="1 6">Belongs to the methyltransferase superfamily. RsmH family.</text>
</comment>
<dbReference type="GO" id="GO:0071424">
    <property type="term" value="F:rRNA (cytosine-N4-)-methyltransferase activity"/>
    <property type="evidence" value="ECO:0007669"/>
    <property type="project" value="UniProtKB-UniRule"/>
</dbReference>
<evidence type="ECO:0000256" key="1">
    <source>
        <dbReference type="ARBA" id="ARBA00010396"/>
    </source>
</evidence>
<dbReference type="PANTHER" id="PTHR11265">
    <property type="entry name" value="S-ADENOSYL-METHYLTRANSFERASE MRAW"/>
    <property type="match status" value="1"/>
</dbReference>
<evidence type="ECO:0000256" key="6">
    <source>
        <dbReference type="HAMAP-Rule" id="MF_01007"/>
    </source>
</evidence>
<dbReference type="Proteomes" id="UP000018680">
    <property type="component" value="Chromosome"/>
</dbReference>
<evidence type="ECO:0000256" key="3">
    <source>
        <dbReference type="ARBA" id="ARBA00022603"/>
    </source>
</evidence>
<dbReference type="InterPro" id="IPR002903">
    <property type="entry name" value="RsmH"/>
</dbReference>
<organism evidence="7 8">
    <name type="scientific">Salinispira pacifica</name>
    <dbReference type="NCBI Taxonomy" id="1307761"/>
    <lineage>
        <taxon>Bacteria</taxon>
        <taxon>Pseudomonadati</taxon>
        <taxon>Spirochaetota</taxon>
        <taxon>Spirochaetia</taxon>
        <taxon>Spirochaetales</taxon>
        <taxon>Spirochaetaceae</taxon>
        <taxon>Salinispira</taxon>
    </lineage>
</organism>
<evidence type="ECO:0000256" key="4">
    <source>
        <dbReference type="ARBA" id="ARBA00022679"/>
    </source>
</evidence>
<keyword evidence="5 6" id="KW-0949">S-adenosyl-L-methionine</keyword>
<dbReference type="EC" id="2.1.1.199" evidence="6"/>
<dbReference type="GO" id="GO:0070475">
    <property type="term" value="P:rRNA base methylation"/>
    <property type="evidence" value="ECO:0007669"/>
    <property type="project" value="UniProtKB-UniRule"/>
</dbReference>
<keyword evidence="3 6" id="KW-0489">Methyltransferase</keyword>
<comment type="function">
    <text evidence="6">Specifically methylates the N4 position of cytidine in position 1402 (C1402) of 16S rRNA.</text>
</comment>
<dbReference type="PATRIC" id="fig|1307761.3.peg.1150"/>
<dbReference type="InterPro" id="IPR023397">
    <property type="entry name" value="SAM-dep_MeTrfase_MraW_recog"/>
</dbReference>
<keyword evidence="2 6" id="KW-0698">rRNA processing</keyword>
<feature type="binding site" evidence="6">
    <location>
        <position position="99"/>
    </location>
    <ligand>
        <name>S-adenosyl-L-methionine</name>
        <dbReference type="ChEBI" id="CHEBI:59789"/>
    </ligand>
</feature>
<dbReference type="Gene3D" id="1.10.150.170">
    <property type="entry name" value="Putative methyltransferase TM0872, insert domain"/>
    <property type="match status" value="1"/>
</dbReference>
<dbReference type="eggNOG" id="COG0275">
    <property type="taxonomic scope" value="Bacteria"/>
</dbReference>
<dbReference type="SUPFAM" id="SSF53335">
    <property type="entry name" value="S-adenosyl-L-methionine-dependent methyltransferases"/>
    <property type="match status" value="1"/>
</dbReference>
<evidence type="ECO:0000313" key="8">
    <source>
        <dbReference type="Proteomes" id="UP000018680"/>
    </source>
</evidence>
<dbReference type="NCBIfam" id="TIGR00006">
    <property type="entry name" value="16S rRNA (cytosine(1402)-N(4))-methyltransferase RsmH"/>
    <property type="match status" value="1"/>
</dbReference>
<dbReference type="AlphaFoldDB" id="V5WFK7"/>
<dbReference type="InterPro" id="IPR029063">
    <property type="entry name" value="SAM-dependent_MTases_sf"/>
</dbReference>
<evidence type="ECO:0000256" key="2">
    <source>
        <dbReference type="ARBA" id="ARBA00022552"/>
    </source>
</evidence>
<reference evidence="7 8" key="1">
    <citation type="journal article" date="2015" name="Stand. Genomic Sci.">
        <title>Complete genome sequence and description of Salinispira pacifica gen. nov., sp. nov., a novel spirochaete isolated form a hypersaline microbial mat.</title>
        <authorList>
            <person name="Ben Hania W."/>
            <person name="Joseph M."/>
            <person name="Schumann P."/>
            <person name="Bunk B."/>
            <person name="Fiebig A."/>
            <person name="Sproer C."/>
            <person name="Klenk H.P."/>
            <person name="Fardeau M.L."/>
            <person name="Spring S."/>
        </authorList>
    </citation>
    <scope>NUCLEOTIDE SEQUENCE [LARGE SCALE GENOMIC DNA]</scope>
    <source>
        <strain evidence="7 8">L21-RPul-D2</strain>
    </source>
</reference>
<dbReference type="PANTHER" id="PTHR11265:SF0">
    <property type="entry name" value="12S RRNA N4-METHYLCYTIDINE METHYLTRANSFERASE"/>
    <property type="match status" value="1"/>
</dbReference>
<dbReference type="PIRSF" id="PIRSF004486">
    <property type="entry name" value="MraW"/>
    <property type="match status" value="1"/>
</dbReference>
<accession>V5WFK7</accession>
<feature type="binding site" evidence="6">
    <location>
        <position position="80"/>
    </location>
    <ligand>
        <name>S-adenosyl-L-methionine</name>
        <dbReference type="ChEBI" id="CHEBI:59789"/>
    </ligand>
</feature>
<keyword evidence="6" id="KW-0963">Cytoplasm</keyword>
<dbReference type="EMBL" id="CP006939">
    <property type="protein sequence ID" value="AHC14558.1"/>
    <property type="molecule type" value="Genomic_DNA"/>
</dbReference>
<feature type="binding site" evidence="6">
    <location>
        <position position="53"/>
    </location>
    <ligand>
        <name>S-adenosyl-L-methionine</name>
        <dbReference type="ChEBI" id="CHEBI:59789"/>
    </ligand>
</feature>
<evidence type="ECO:0000313" key="7">
    <source>
        <dbReference type="EMBL" id="AHC14558.1"/>
    </source>
</evidence>
<dbReference type="Pfam" id="PF01795">
    <property type="entry name" value="Methyltransf_5"/>
    <property type="match status" value="1"/>
</dbReference>
<dbReference type="STRING" id="1307761.L21SP2_1155"/>
<feature type="binding site" evidence="6">
    <location>
        <position position="106"/>
    </location>
    <ligand>
        <name>S-adenosyl-L-methionine</name>
        <dbReference type="ChEBI" id="CHEBI:59789"/>
    </ligand>
</feature>
<keyword evidence="8" id="KW-1185">Reference proteome</keyword>
<dbReference type="HOGENOM" id="CLU_038422_3_0_12"/>
<comment type="subcellular location">
    <subcellularLocation>
        <location evidence="6">Cytoplasm</location>
    </subcellularLocation>
</comment>